<feature type="transmembrane region" description="Helical" evidence="7">
    <location>
        <begin position="130"/>
        <end position="149"/>
    </location>
</feature>
<dbReference type="RefSeq" id="WP_183372742.1">
    <property type="nucleotide sequence ID" value="NZ_BAABHL010000001.1"/>
</dbReference>
<feature type="transmembrane region" description="Helical" evidence="7">
    <location>
        <begin position="161"/>
        <end position="179"/>
    </location>
</feature>
<feature type="transmembrane region" description="Helical" evidence="7">
    <location>
        <begin position="386"/>
        <end position="413"/>
    </location>
</feature>
<dbReference type="Gene3D" id="1.20.1250.20">
    <property type="entry name" value="MFS general substrate transporter like domains"/>
    <property type="match status" value="2"/>
</dbReference>
<evidence type="ECO:0000313" key="9">
    <source>
        <dbReference type="EMBL" id="MBB4137908.1"/>
    </source>
</evidence>
<evidence type="ECO:0000256" key="4">
    <source>
        <dbReference type="ARBA" id="ARBA00022692"/>
    </source>
</evidence>
<dbReference type="InterPro" id="IPR036259">
    <property type="entry name" value="MFS_trans_sf"/>
</dbReference>
<keyword evidence="2" id="KW-0813">Transport</keyword>
<keyword evidence="6 7" id="KW-0472">Membrane</keyword>
<proteinExistence type="predicted"/>
<feature type="transmembrane region" description="Helical" evidence="7">
    <location>
        <begin position="38"/>
        <end position="58"/>
    </location>
</feature>
<dbReference type="EMBL" id="JACIFP010000001">
    <property type="protein sequence ID" value="MBB4137908.1"/>
    <property type="molecule type" value="Genomic_DNA"/>
</dbReference>
<feature type="transmembrane region" description="Helical" evidence="7">
    <location>
        <begin position="191"/>
        <end position="210"/>
    </location>
</feature>
<dbReference type="GO" id="GO:0005886">
    <property type="term" value="C:plasma membrane"/>
    <property type="evidence" value="ECO:0007669"/>
    <property type="project" value="UniProtKB-SubCell"/>
</dbReference>
<feature type="transmembrane region" description="Helical" evidence="7">
    <location>
        <begin position="460"/>
        <end position="481"/>
    </location>
</feature>
<feature type="transmembrane region" description="Helical" evidence="7">
    <location>
        <begin position="292"/>
        <end position="314"/>
    </location>
</feature>
<dbReference type="Proteomes" id="UP000551501">
    <property type="component" value="Unassembled WGS sequence"/>
</dbReference>
<evidence type="ECO:0000313" key="10">
    <source>
        <dbReference type="Proteomes" id="UP000551501"/>
    </source>
</evidence>
<accession>A0A840F668</accession>
<dbReference type="PROSITE" id="PS50850">
    <property type="entry name" value="MFS"/>
    <property type="match status" value="1"/>
</dbReference>
<evidence type="ECO:0000256" key="7">
    <source>
        <dbReference type="SAM" id="Phobius"/>
    </source>
</evidence>
<feature type="transmembrane region" description="Helical" evidence="7">
    <location>
        <begin position="70"/>
        <end position="88"/>
    </location>
</feature>
<keyword evidence="10" id="KW-1185">Reference proteome</keyword>
<keyword evidence="5 7" id="KW-1133">Transmembrane helix</keyword>
<gene>
    <name evidence="9" type="ORF">BKA16_004460</name>
</gene>
<keyword evidence="4 7" id="KW-0812">Transmembrane</keyword>
<evidence type="ECO:0000259" key="8">
    <source>
        <dbReference type="PROSITE" id="PS50850"/>
    </source>
</evidence>
<evidence type="ECO:0000256" key="2">
    <source>
        <dbReference type="ARBA" id="ARBA00022448"/>
    </source>
</evidence>
<evidence type="ECO:0000256" key="3">
    <source>
        <dbReference type="ARBA" id="ARBA00022475"/>
    </source>
</evidence>
<dbReference type="GO" id="GO:0022857">
    <property type="term" value="F:transmembrane transporter activity"/>
    <property type="evidence" value="ECO:0007669"/>
    <property type="project" value="InterPro"/>
</dbReference>
<dbReference type="PANTHER" id="PTHR42718">
    <property type="entry name" value="MAJOR FACILITATOR SUPERFAMILY MULTIDRUG TRANSPORTER MFSC"/>
    <property type="match status" value="1"/>
</dbReference>
<dbReference type="SUPFAM" id="SSF103473">
    <property type="entry name" value="MFS general substrate transporter"/>
    <property type="match status" value="1"/>
</dbReference>
<dbReference type="InterPro" id="IPR020846">
    <property type="entry name" value="MFS_dom"/>
</dbReference>
<feature type="transmembrane region" description="Helical" evidence="7">
    <location>
        <begin position="100"/>
        <end position="124"/>
    </location>
</feature>
<protein>
    <submittedName>
        <fullName evidence="9">MFS family permease</fullName>
    </submittedName>
</protein>
<feature type="transmembrane region" description="Helical" evidence="7">
    <location>
        <begin position="425"/>
        <end position="448"/>
    </location>
</feature>
<dbReference type="InterPro" id="IPR011701">
    <property type="entry name" value="MFS"/>
</dbReference>
<name>A0A840F668_9ACTN</name>
<sequence length="483" mass="47540">MWIVLVLGAGAALLGRRLDLRHDDGRPTERAVRLTGPVLVLATLSVALAQTVVVSVLGDLAVESGTDQVGATWLLTAFMLASAVATPVGGRLGDMFGHRAVIIAGLVLLLIGSGIAALCIGRHWYGGVVAGRVVQGLAGGVFPCAFGYARDMFPPDRLSRIVPVLSAVFGVGGALGMVVAGPLADALDVSALFWVVGALAVVGLLGAAMLPSSGRTTSVGGVDLPGAVLFGGALVALLLAVSQGGAWGWSSSAGLGSFAAAAVCGAAFVIVERRADSPLIDLRILFGRSLAGLNAASIVIGAGMFAAVTLIPLFAQSDGSGYGFGFGPSATGLLIAPMAVCMVLAGPIASRLADRIGARGVFQIGALLAAAGLTLLGVAHTDPIEVAVGGAVLGVSYGLAFGGLGTLVVAASPPDQTGAATGANTVLRTVGGAMGTVMASSILAASAAPPGPATEAGYRWAFITAGVVAGSAALVAVAVPVRR</sequence>
<organism evidence="9 10">
    <name type="scientific">Gordonia humi</name>
    <dbReference type="NCBI Taxonomy" id="686429"/>
    <lineage>
        <taxon>Bacteria</taxon>
        <taxon>Bacillati</taxon>
        <taxon>Actinomycetota</taxon>
        <taxon>Actinomycetes</taxon>
        <taxon>Mycobacteriales</taxon>
        <taxon>Gordoniaceae</taxon>
        <taxon>Gordonia</taxon>
    </lineage>
</organism>
<dbReference type="AlphaFoldDB" id="A0A840F668"/>
<feature type="domain" description="Major facilitator superfamily (MFS) profile" evidence="8">
    <location>
        <begin position="35"/>
        <end position="483"/>
    </location>
</feature>
<evidence type="ECO:0000256" key="6">
    <source>
        <dbReference type="ARBA" id="ARBA00023136"/>
    </source>
</evidence>
<dbReference type="PANTHER" id="PTHR42718:SF46">
    <property type="entry name" value="BLR6921 PROTEIN"/>
    <property type="match status" value="1"/>
</dbReference>
<feature type="transmembrane region" description="Helical" evidence="7">
    <location>
        <begin position="361"/>
        <end position="380"/>
    </location>
</feature>
<evidence type="ECO:0000256" key="1">
    <source>
        <dbReference type="ARBA" id="ARBA00004651"/>
    </source>
</evidence>
<dbReference type="Pfam" id="PF07690">
    <property type="entry name" value="MFS_1"/>
    <property type="match status" value="1"/>
</dbReference>
<comment type="subcellular location">
    <subcellularLocation>
        <location evidence="1">Cell membrane</location>
        <topology evidence="1">Multi-pass membrane protein</topology>
    </subcellularLocation>
</comment>
<keyword evidence="3" id="KW-1003">Cell membrane</keyword>
<reference evidence="9 10" key="1">
    <citation type="submission" date="2020-08" db="EMBL/GenBank/DDBJ databases">
        <title>Sequencing the genomes of 1000 actinobacteria strains.</title>
        <authorList>
            <person name="Klenk H.-P."/>
        </authorList>
    </citation>
    <scope>NUCLEOTIDE SEQUENCE [LARGE SCALE GENOMIC DNA]</scope>
    <source>
        <strain evidence="9 10">DSM 45298</strain>
    </source>
</reference>
<feature type="transmembrane region" description="Helical" evidence="7">
    <location>
        <begin position="326"/>
        <end position="349"/>
    </location>
</feature>
<feature type="transmembrane region" description="Helical" evidence="7">
    <location>
        <begin position="222"/>
        <end position="241"/>
    </location>
</feature>
<comment type="caution">
    <text evidence="9">The sequence shown here is derived from an EMBL/GenBank/DDBJ whole genome shotgun (WGS) entry which is preliminary data.</text>
</comment>
<evidence type="ECO:0000256" key="5">
    <source>
        <dbReference type="ARBA" id="ARBA00022989"/>
    </source>
</evidence>
<feature type="transmembrane region" description="Helical" evidence="7">
    <location>
        <begin position="247"/>
        <end position="271"/>
    </location>
</feature>